<evidence type="ECO:0000313" key="7">
    <source>
        <dbReference type="Proteomes" id="UP000002490"/>
    </source>
</evidence>
<accession>Q74QX9</accession>
<reference evidence="6" key="3">
    <citation type="journal article" date="2004" name="DNA Res.">
        <title>Complete genome sequence of Yersinia pestis strain 91001, an isolate avirulent to humans.</title>
        <authorList>
            <person name="Song Y."/>
            <person name="Tong Z."/>
            <person name="Wang J."/>
            <person name="Wang L."/>
            <person name="Guo Z."/>
            <person name="Han Y."/>
            <person name="Zhang J."/>
            <person name="Pei D."/>
            <person name="Zhou D."/>
            <person name="Qin H."/>
            <person name="Pang X."/>
            <person name="Han Y."/>
            <person name="Zhai J."/>
            <person name="Li M."/>
            <person name="Cui B."/>
            <person name="Qi Z."/>
            <person name="Jin L."/>
            <person name="Dai R."/>
            <person name="Chen F."/>
            <person name="Li S."/>
            <person name="Ye C."/>
            <person name="Du Z."/>
            <person name="Lin W."/>
            <person name="Wang J."/>
            <person name="Yu J."/>
            <person name="Yang H."/>
            <person name="Wang J."/>
            <person name="Huang P."/>
            <person name="Yang R."/>
        </authorList>
    </citation>
    <scope>NUCLEOTIDE SEQUENCE [LARGE SCALE GENOMIC DNA]</scope>
    <source>
        <strain evidence="6">91001 / Biovar Mediaevalis</strain>
    </source>
</reference>
<comment type="cofactor">
    <cofactor evidence="3">
        <name>Zn(2+)</name>
        <dbReference type="ChEBI" id="CHEBI:29105"/>
    </cofactor>
    <text evidence="3">Binds 2 Zn(2+) ions per subunit. One is catalytic and the other provides a structural contribution.</text>
</comment>
<dbReference type="EMBL" id="AE017042">
    <property type="protein sequence ID" value="AAS63488.1"/>
    <property type="molecule type" value="Genomic_DNA"/>
</dbReference>
<feature type="binding site" evidence="3">
    <location>
        <position position="208"/>
    </location>
    <ligand>
        <name>Zn(2+)</name>
        <dbReference type="ChEBI" id="CHEBI:29105"/>
        <label>1</label>
        <note>catalytic</note>
    </ligand>
</feature>
<dbReference type="KEGG" id="ypm:YP_3323"/>
<reference evidence="5" key="2">
    <citation type="submission" date="2003-04" db="EMBL/GenBank/DDBJ databases">
        <authorList>
            <person name="Song Y."/>
            <person name="Tong Z."/>
            <person name="Wang L."/>
            <person name="Han Y."/>
            <person name="Zhang J."/>
            <person name="Pei D."/>
            <person name="Wang J."/>
            <person name="Zhou D."/>
            <person name="Han Y."/>
            <person name="Pang X."/>
            <person name="Zhai J."/>
            <person name="Chen F."/>
            <person name="Qin H."/>
            <person name="Wang J."/>
            <person name="Li S."/>
            <person name="Guo Z."/>
            <person name="Ye C."/>
            <person name="Du Z."/>
            <person name="Lin W."/>
            <person name="Wang J."/>
            <person name="Yu J."/>
            <person name="Yang H."/>
            <person name="Wang J."/>
            <person name="Huang P."/>
            <person name="Yang R."/>
        </authorList>
    </citation>
    <scope>NUCLEOTIDE SEQUENCE</scope>
    <source>
        <strain evidence="5">91001</strain>
    </source>
</reference>
<feature type="binding site" evidence="3">
    <location>
        <position position="161"/>
    </location>
    <ligand>
        <name>Zn(2+)</name>
        <dbReference type="ChEBI" id="CHEBI:29105"/>
        <label>2</label>
    </ligand>
</feature>
<sequence length="313" mass="34078">MKTNRLNLCCVMSTAVSSEFANTRRTTMALISLANGLAHARKNGYALGAFNVLDSHFLRALFAAAKQERSPFIINIAEVHFKYLSLESLVEAVKFEAAHHDIPVVLNLDHGLHFEAVVRALRLGFSSVMFDGSTLEYEENVRQTREVVKMCHAVGVSVEAELGAVGGDEGGALYGEADSNKFTDPAIARDFVDRTGIDALAVAIGNAHGKYKGEPKLDFARLAAIHQQTGLPLVLHGGSGISDTDFRRAISLGIHKINFYTGMSQAALAAVEQKMTHRHAIYDEFAELFLGIEEAITDVVAQQMRIFGSSEQI</sequence>
<feature type="binding site" evidence="3">
    <location>
        <position position="131"/>
    </location>
    <ligand>
        <name>Zn(2+)</name>
        <dbReference type="ChEBI" id="CHEBI:29105"/>
        <label>2</label>
    </ligand>
</feature>
<organism evidence="4 7">
    <name type="scientific">Yersinia pestis</name>
    <dbReference type="NCBI Taxonomy" id="632"/>
    <lineage>
        <taxon>Bacteria</taxon>
        <taxon>Pseudomonadati</taxon>
        <taxon>Pseudomonadota</taxon>
        <taxon>Gammaproteobacteria</taxon>
        <taxon>Enterobacterales</taxon>
        <taxon>Yersiniaceae</taxon>
        <taxon>Yersinia</taxon>
    </lineage>
</organism>
<feature type="active site" description="Proton donor" evidence="1">
    <location>
        <position position="109"/>
    </location>
</feature>
<dbReference type="EMBL" id="AE009952">
    <property type="protein sequence ID" value="AAM87414.1"/>
    <property type="molecule type" value="Genomic_DNA"/>
</dbReference>
<dbReference type="AlphaFoldDB" id="Q8CZK5"/>
<dbReference type="PROSITE" id="PS00806">
    <property type="entry name" value="ALDOLASE_CLASS_II_2"/>
    <property type="match status" value="1"/>
</dbReference>
<accession>Q8CZK5</accession>
<name>Q8CZK5_YERPE</name>
<evidence type="ECO:0000256" key="2">
    <source>
        <dbReference type="PIRSR" id="PIRSR001359-2"/>
    </source>
</evidence>
<dbReference type="PANTHER" id="PTHR30304">
    <property type="entry name" value="D-TAGATOSE-1,6-BISPHOSPHATE ALDOLASE"/>
    <property type="match status" value="1"/>
</dbReference>
<evidence type="ECO:0000256" key="1">
    <source>
        <dbReference type="PIRSR" id="PIRSR001359-1"/>
    </source>
</evidence>
<reference evidence="5" key="4">
    <citation type="submission" date="2016-05" db="EMBL/GenBank/DDBJ databases">
        <title>Reannotation of Yersinia pestis strain 91001 based on omics data.</title>
        <authorList>
            <person name="Yiqing M."/>
        </authorList>
    </citation>
    <scope>NUCLEOTIDE SEQUENCE</scope>
    <source>
        <strain evidence="5">91001</strain>
    </source>
</reference>
<dbReference type="KEGG" id="ypk:y3869"/>
<dbReference type="Proteomes" id="UP000002490">
    <property type="component" value="Chromosome"/>
</dbReference>
<dbReference type="CDD" id="cd00947">
    <property type="entry name" value="TBP_aldolase_IIB"/>
    <property type="match status" value="1"/>
</dbReference>
<dbReference type="IntAct" id="Q8CZK5">
    <property type="interactions" value="7"/>
</dbReference>
<evidence type="ECO:0000313" key="6">
    <source>
        <dbReference type="Proteomes" id="UP000001019"/>
    </source>
</evidence>
<feature type="binding site" evidence="3">
    <location>
        <position position="110"/>
    </location>
    <ligand>
        <name>Zn(2+)</name>
        <dbReference type="ChEBI" id="CHEBI:29105"/>
        <label>1</label>
        <note>catalytic</note>
    </ligand>
</feature>
<feature type="binding site" evidence="2">
    <location>
        <begin position="237"/>
        <end position="239"/>
    </location>
    <ligand>
        <name>dihydroxyacetone phosphate</name>
        <dbReference type="ChEBI" id="CHEBI:57642"/>
    </ligand>
</feature>
<dbReference type="InterPro" id="IPR050246">
    <property type="entry name" value="Class_II_FBP_aldolase"/>
</dbReference>
<dbReference type="PANTHER" id="PTHR30304:SF0">
    <property type="entry name" value="D-TAGATOSE-1,6-BISPHOSPHATE ALDOLASE SUBUNIT GATY-RELATED"/>
    <property type="match status" value="1"/>
</dbReference>
<dbReference type="PIRSF" id="PIRSF001359">
    <property type="entry name" value="F_bP_aldolase_II"/>
    <property type="match status" value="1"/>
</dbReference>
<evidence type="ECO:0000313" key="5">
    <source>
        <dbReference type="EMBL" id="AAS63488.1"/>
    </source>
</evidence>
<dbReference type="InterPro" id="IPR000771">
    <property type="entry name" value="FBA_II"/>
</dbReference>
<dbReference type="HOGENOM" id="CLU_040088_0_1_6"/>
<feature type="binding site" evidence="2">
    <location>
        <begin position="258"/>
        <end position="261"/>
    </location>
    <ligand>
        <name>dihydroxyacetone phosphate</name>
        <dbReference type="ChEBI" id="CHEBI:57642"/>
    </ligand>
</feature>
<keyword evidence="3" id="KW-0479">Metal-binding</keyword>
<dbReference type="GO" id="GO:0005975">
    <property type="term" value="P:carbohydrate metabolic process"/>
    <property type="evidence" value="ECO:0007669"/>
    <property type="project" value="InterPro"/>
</dbReference>
<evidence type="ECO:0000313" key="4">
    <source>
        <dbReference type="EMBL" id="AAM87414.1"/>
    </source>
</evidence>
<dbReference type="NCBIfam" id="TIGR00167">
    <property type="entry name" value="cbbA"/>
    <property type="match status" value="1"/>
</dbReference>
<proteinExistence type="predicted"/>
<evidence type="ECO:0000256" key="3">
    <source>
        <dbReference type="PIRSR" id="PIRSR001359-3"/>
    </source>
</evidence>
<dbReference type="SUPFAM" id="SSF51569">
    <property type="entry name" value="Aldolase"/>
    <property type="match status" value="1"/>
</dbReference>
<gene>
    <name evidence="5" type="primary">fba</name>
    <name evidence="4" type="ordered locus">y3869</name>
    <name evidence="5" type="ordered locus">YP_3323</name>
</gene>
<dbReference type="EnsemblBacteria" id="AAS63488">
    <property type="protein sequence ID" value="AAS63488"/>
    <property type="gene ID" value="YP_3323"/>
</dbReference>
<dbReference type="InterPro" id="IPR013785">
    <property type="entry name" value="Aldolase_TIM"/>
</dbReference>
<protein>
    <submittedName>
        <fullName evidence="4">Biphosphate aldolase</fullName>
    </submittedName>
    <submittedName>
        <fullName evidence="5">Class-II fructose-bisphosphate aldolase</fullName>
    </submittedName>
</protein>
<feature type="binding site" evidence="2">
    <location>
        <position position="209"/>
    </location>
    <ligand>
        <name>dihydroxyacetone phosphate</name>
        <dbReference type="ChEBI" id="CHEBI:57642"/>
    </ligand>
</feature>
<dbReference type="GO" id="GO:0016832">
    <property type="term" value="F:aldehyde-lyase activity"/>
    <property type="evidence" value="ECO:0007669"/>
    <property type="project" value="InterPro"/>
</dbReference>
<dbReference type="Pfam" id="PF01116">
    <property type="entry name" value="F_bP_aldolase"/>
    <property type="match status" value="1"/>
</dbReference>
<reference evidence="4 7" key="1">
    <citation type="journal article" date="2002" name="J. Bacteriol.">
        <title>Genome sequence of Yersinia pestis KIM.</title>
        <authorList>
            <person name="Deng W."/>
            <person name="Burland V."/>
            <person name="Plunkett G.III."/>
            <person name="Boutin A."/>
            <person name="Mayhew G.F."/>
            <person name="Liss P."/>
            <person name="Perna N.T."/>
            <person name="Rose D.J."/>
            <person name="Mau B."/>
            <person name="Zhou S."/>
            <person name="Schwartz D.C."/>
            <person name="Fetherston J.D."/>
            <person name="Lindler L.E."/>
            <person name="Brubaker R.R."/>
            <person name="Plana G.V."/>
            <person name="Straley S.C."/>
            <person name="McDonough K.A."/>
            <person name="Nilles M.L."/>
            <person name="Matson J.S."/>
            <person name="Blattner F.R."/>
            <person name="Perry R.D."/>
        </authorList>
    </citation>
    <scope>NUCLEOTIDE SEQUENCE [LARGE SCALE GENOMIC DNA]</scope>
    <source>
        <strain evidence="4">KIM</strain>
        <strain evidence="7">KIM10+ / Biovar Mediaevalis</strain>
    </source>
</reference>
<feature type="binding site" evidence="3">
    <location>
        <position position="236"/>
    </location>
    <ligand>
        <name>Zn(2+)</name>
        <dbReference type="ChEBI" id="CHEBI:29105"/>
        <label>1</label>
        <note>catalytic</note>
    </ligand>
</feature>
<dbReference type="NCBIfam" id="NF005284">
    <property type="entry name" value="PRK06801.1"/>
    <property type="match status" value="1"/>
</dbReference>
<keyword evidence="3" id="KW-0862">Zinc</keyword>
<dbReference type="Gene3D" id="3.20.20.70">
    <property type="entry name" value="Aldolase class I"/>
    <property type="match status" value="1"/>
</dbReference>
<dbReference type="GO" id="GO:0008270">
    <property type="term" value="F:zinc ion binding"/>
    <property type="evidence" value="ECO:0007669"/>
    <property type="project" value="InterPro"/>
</dbReference>
<dbReference type="Proteomes" id="UP000001019">
    <property type="component" value="Chromosome"/>
</dbReference>